<dbReference type="EMBL" id="JBHSFP010000016">
    <property type="protein sequence ID" value="MFC4533559.1"/>
    <property type="molecule type" value="Genomic_DNA"/>
</dbReference>
<feature type="transmembrane region" description="Helical" evidence="7">
    <location>
        <begin position="369"/>
        <end position="387"/>
    </location>
</feature>
<dbReference type="Gene3D" id="1.20.1250.20">
    <property type="entry name" value="MFS general substrate transporter like domains"/>
    <property type="match status" value="1"/>
</dbReference>
<comment type="caution">
    <text evidence="8">The sequence shown here is derived from an EMBL/GenBank/DDBJ whole genome shotgun (WGS) entry which is preliminary data.</text>
</comment>
<dbReference type="CDD" id="cd06173">
    <property type="entry name" value="MFS_MefA_like"/>
    <property type="match status" value="1"/>
</dbReference>
<name>A0ABV9CK05_9ACTN</name>
<dbReference type="PANTHER" id="PTHR23513:SF11">
    <property type="entry name" value="STAPHYLOFERRIN A TRANSPORTER"/>
    <property type="match status" value="1"/>
</dbReference>
<feature type="transmembrane region" description="Helical" evidence="7">
    <location>
        <begin position="431"/>
        <end position="453"/>
    </location>
</feature>
<evidence type="ECO:0000313" key="9">
    <source>
        <dbReference type="Proteomes" id="UP001596004"/>
    </source>
</evidence>
<evidence type="ECO:0000256" key="1">
    <source>
        <dbReference type="ARBA" id="ARBA00004651"/>
    </source>
</evidence>
<dbReference type="InterPro" id="IPR036259">
    <property type="entry name" value="MFS_trans_sf"/>
</dbReference>
<feature type="transmembrane region" description="Helical" evidence="7">
    <location>
        <begin position="316"/>
        <end position="334"/>
    </location>
</feature>
<evidence type="ECO:0000256" key="5">
    <source>
        <dbReference type="ARBA" id="ARBA00023136"/>
    </source>
</evidence>
<evidence type="ECO:0000256" key="6">
    <source>
        <dbReference type="SAM" id="MobiDB-lite"/>
    </source>
</evidence>
<dbReference type="SUPFAM" id="SSF103473">
    <property type="entry name" value="MFS general substrate transporter"/>
    <property type="match status" value="1"/>
</dbReference>
<dbReference type="RefSeq" id="WP_380843135.1">
    <property type="nucleotide sequence ID" value="NZ_JBHSFP010000016.1"/>
</dbReference>
<dbReference type="Proteomes" id="UP001596004">
    <property type="component" value="Unassembled WGS sequence"/>
</dbReference>
<evidence type="ECO:0000256" key="2">
    <source>
        <dbReference type="ARBA" id="ARBA00022475"/>
    </source>
</evidence>
<dbReference type="PANTHER" id="PTHR23513">
    <property type="entry name" value="INTEGRAL MEMBRANE EFFLUX PROTEIN-RELATED"/>
    <property type="match status" value="1"/>
</dbReference>
<protein>
    <submittedName>
        <fullName evidence="8">MFS transporter</fullName>
    </submittedName>
</protein>
<proteinExistence type="predicted"/>
<feature type="compositionally biased region" description="Gly residues" evidence="6">
    <location>
        <begin position="241"/>
        <end position="258"/>
    </location>
</feature>
<evidence type="ECO:0000256" key="4">
    <source>
        <dbReference type="ARBA" id="ARBA00022989"/>
    </source>
</evidence>
<feature type="transmembrane region" description="Helical" evidence="7">
    <location>
        <begin position="346"/>
        <end position="363"/>
    </location>
</feature>
<keyword evidence="4 7" id="KW-1133">Transmembrane helix</keyword>
<accession>A0ABV9CK05</accession>
<dbReference type="InterPro" id="IPR011701">
    <property type="entry name" value="MFS"/>
</dbReference>
<dbReference type="Pfam" id="PF07690">
    <property type="entry name" value="MFS_1"/>
    <property type="match status" value="2"/>
</dbReference>
<reference evidence="9" key="1">
    <citation type="journal article" date="2019" name="Int. J. Syst. Evol. Microbiol.">
        <title>The Global Catalogue of Microorganisms (GCM) 10K type strain sequencing project: providing services to taxonomists for standard genome sequencing and annotation.</title>
        <authorList>
            <consortium name="The Broad Institute Genomics Platform"/>
            <consortium name="The Broad Institute Genome Sequencing Center for Infectious Disease"/>
            <person name="Wu L."/>
            <person name="Ma J."/>
        </authorList>
    </citation>
    <scope>NUCLEOTIDE SEQUENCE [LARGE SCALE GENOMIC DNA]</scope>
    <source>
        <strain evidence="9">CGMCC 4.7132</strain>
    </source>
</reference>
<evidence type="ECO:0000256" key="7">
    <source>
        <dbReference type="SAM" id="Phobius"/>
    </source>
</evidence>
<gene>
    <name evidence="8" type="ORF">ACFO60_22545</name>
</gene>
<feature type="transmembrane region" description="Helical" evidence="7">
    <location>
        <begin position="399"/>
        <end position="425"/>
    </location>
</feature>
<sequence>MTQTDHARQATFGEVFAVPEFRVLFGSFTLLVAGDSVKMLAFAALVYGRTGSAGLSALAYMSGFLPYVIGGTFLLSLADRIRPRRLMIAGELVRVAVCLLLGFAGLPVWAMLLLVVATGTLNPVFGAARTATLPELLPGDAFVLGRSVLTVTSAGAQIGGLAVGGAALSLTGPGGALLITAALSAASALILRLGLPDRPPRAAVSGAGGPSREVAEAGSRRGRSGTAARGEAETRGDSTAAGGGETVAGGGRAAAGGGETVAGNPVRASLLVNRRLLADRRVRGLLLCNWVPLMFVAGAEALVVPYLSERGAPSQAGLVLAAFAVGMALGDFVVGRFAAPALRERLSLPLAVAAGAPMAGFAARPSLAWCLALAVLTGVCLAYNLGLQRRFVDAVPPDVLGQAFGLFTSGQMTTQGLGAALAGAIAGLVPAHLAIAVIGAAGTLAALALAPYLRPQAAGLPAGR</sequence>
<keyword evidence="5 7" id="KW-0472">Membrane</keyword>
<feature type="transmembrane region" description="Helical" evidence="7">
    <location>
        <begin position="175"/>
        <end position="195"/>
    </location>
</feature>
<feature type="transmembrane region" description="Helical" evidence="7">
    <location>
        <begin position="53"/>
        <end position="75"/>
    </location>
</feature>
<evidence type="ECO:0000256" key="3">
    <source>
        <dbReference type="ARBA" id="ARBA00022692"/>
    </source>
</evidence>
<evidence type="ECO:0000313" key="8">
    <source>
        <dbReference type="EMBL" id="MFC4533559.1"/>
    </source>
</evidence>
<feature type="region of interest" description="Disordered" evidence="6">
    <location>
        <begin position="201"/>
        <end position="258"/>
    </location>
</feature>
<feature type="transmembrane region" description="Helical" evidence="7">
    <location>
        <begin position="95"/>
        <end position="117"/>
    </location>
</feature>
<comment type="subcellular location">
    <subcellularLocation>
        <location evidence="1">Cell membrane</location>
        <topology evidence="1">Multi-pass membrane protein</topology>
    </subcellularLocation>
</comment>
<keyword evidence="9" id="KW-1185">Reference proteome</keyword>
<organism evidence="8 9">
    <name type="scientific">Sphaerisporangium dianthi</name>
    <dbReference type="NCBI Taxonomy" id="1436120"/>
    <lineage>
        <taxon>Bacteria</taxon>
        <taxon>Bacillati</taxon>
        <taxon>Actinomycetota</taxon>
        <taxon>Actinomycetes</taxon>
        <taxon>Streptosporangiales</taxon>
        <taxon>Streptosporangiaceae</taxon>
        <taxon>Sphaerisporangium</taxon>
    </lineage>
</organism>
<keyword evidence="2" id="KW-1003">Cell membrane</keyword>
<keyword evidence="3 7" id="KW-0812">Transmembrane</keyword>
<feature type="transmembrane region" description="Helical" evidence="7">
    <location>
        <begin position="284"/>
        <end position="304"/>
    </location>
</feature>
<feature type="transmembrane region" description="Helical" evidence="7">
    <location>
        <begin position="21"/>
        <end position="47"/>
    </location>
</feature>